<organism evidence="1 2">
    <name type="scientific">Vigna mungo</name>
    <name type="common">Black gram</name>
    <name type="synonym">Phaseolus mungo</name>
    <dbReference type="NCBI Taxonomy" id="3915"/>
    <lineage>
        <taxon>Eukaryota</taxon>
        <taxon>Viridiplantae</taxon>
        <taxon>Streptophyta</taxon>
        <taxon>Embryophyta</taxon>
        <taxon>Tracheophyta</taxon>
        <taxon>Spermatophyta</taxon>
        <taxon>Magnoliopsida</taxon>
        <taxon>eudicotyledons</taxon>
        <taxon>Gunneridae</taxon>
        <taxon>Pentapetalae</taxon>
        <taxon>rosids</taxon>
        <taxon>fabids</taxon>
        <taxon>Fabales</taxon>
        <taxon>Fabaceae</taxon>
        <taxon>Papilionoideae</taxon>
        <taxon>50 kb inversion clade</taxon>
        <taxon>NPAAA clade</taxon>
        <taxon>indigoferoid/millettioid clade</taxon>
        <taxon>Phaseoleae</taxon>
        <taxon>Vigna</taxon>
    </lineage>
</organism>
<reference evidence="1 2" key="1">
    <citation type="journal article" date="2023" name="Life. Sci Alliance">
        <title>Evolutionary insights into 3D genome organization and epigenetic landscape of Vigna mungo.</title>
        <authorList>
            <person name="Junaid A."/>
            <person name="Singh B."/>
            <person name="Bhatia S."/>
        </authorList>
    </citation>
    <scope>NUCLEOTIDE SEQUENCE [LARGE SCALE GENOMIC DNA]</scope>
    <source>
        <strain evidence="1">Urdbean</strain>
    </source>
</reference>
<gene>
    <name evidence="1" type="ORF">V8G54_026671</name>
</gene>
<sequence length="110" mass="12768">MIEFVGIATLLPTKFFMLSLCSMLRSIKFTQPQSLVISSGNINKFNFNFFCRLRDNWNFSVFFIDCKLTYNNVTFFINIREQFSTSCMNIINCQNMGKGKLVDTIMTLIS</sequence>
<keyword evidence="2" id="KW-1185">Reference proteome</keyword>
<name>A0AAQ3RNE3_VIGMU</name>
<protein>
    <submittedName>
        <fullName evidence="1">Uncharacterized protein</fullName>
    </submittedName>
</protein>
<dbReference type="EMBL" id="CP144693">
    <property type="protein sequence ID" value="WVZ00602.1"/>
    <property type="molecule type" value="Genomic_DNA"/>
</dbReference>
<dbReference type="Proteomes" id="UP001374535">
    <property type="component" value="Chromosome 8"/>
</dbReference>
<evidence type="ECO:0000313" key="2">
    <source>
        <dbReference type="Proteomes" id="UP001374535"/>
    </source>
</evidence>
<dbReference type="AlphaFoldDB" id="A0AAQ3RNE3"/>
<evidence type="ECO:0000313" key="1">
    <source>
        <dbReference type="EMBL" id="WVZ00602.1"/>
    </source>
</evidence>
<accession>A0AAQ3RNE3</accession>
<proteinExistence type="predicted"/>